<comment type="catalytic activity">
    <reaction evidence="7 13">
        <text>UDP-N-acetyl-alpha-D-muramoyl-L-alanyl-D-glutamate + meso-2,6-diaminopimelate + ATP = UDP-N-acetyl-alpha-D-muramoyl-L-alanyl-gamma-D-glutamyl-meso-2,6-diaminopimelate + ADP + phosphate + H(+)</text>
        <dbReference type="Rhea" id="RHEA:23676"/>
        <dbReference type="ChEBI" id="CHEBI:15378"/>
        <dbReference type="ChEBI" id="CHEBI:30616"/>
        <dbReference type="ChEBI" id="CHEBI:43474"/>
        <dbReference type="ChEBI" id="CHEBI:57791"/>
        <dbReference type="ChEBI" id="CHEBI:83900"/>
        <dbReference type="ChEBI" id="CHEBI:83905"/>
        <dbReference type="ChEBI" id="CHEBI:456216"/>
        <dbReference type="EC" id="6.3.2.13"/>
    </reaction>
</comment>
<keyword evidence="4 13" id="KW-0573">Peptidoglycan synthesis</keyword>
<keyword evidence="13" id="KW-0963">Cytoplasm</keyword>
<reference evidence="18 19" key="1">
    <citation type="submission" date="2015-11" db="EMBL/GenBank/DDBJ databases">
        <title>Genomic Taxonomy of the Vibrionaceae.</title>
        <authorList>
            <person name="Gomez-Gil B."/>
            <person name="Enciso-Ibarra J."/>
        </authorList>
    </citation>
    <scope>NUCLEOTIDE SEQUENCE [LARGE SCALE GENOMIC DNA]</scope>
    <source>
        <strain evidence="18 19">CAIM 912</strain>
    </source>
</reference>
<dbReference type="Gene3D" id="3.40.1390.10">
    <property type="entry name" value="MurE/MurF, N-terminal domain"/>
    <property type="match status" value="1"/>
</dbReference>
<feature type="domain" description="Mur ligase C-terminal" evidence="16">
    <location>
        <begin position="341"/>
        <end position="467"/>
    </location>
</feature>
<evidence type="ECO:0000256" key="2">
    <source>
        <dbReference type="ARBA" id="ARBA00022618"/>
    </source>
</evidence>
<dbReference type="SUPFAM" id="SSF63418">
    <property type="entry name" value="MurE/MurF N-terminal domain"/>
    <property type="match status" value="1"/>
</dbReference>
<evidence type="ECO:0000259" key="15">
    <source>
        <dbReference type="Pfam" id="PF01225"/>
    </source>
</evidence>
<feature type="binding site" evidence="13">
    <location>
        <position position="390"/>
    </location>
    <ligand>
        <name>meso-2,6-diaminopimelate</name>
        <dbReference type="ChEBI" id="CHEBI:57791"/>
    </ligand>
</feature>
<dbReference type="UniPathway" id="UPA00219"/>
<accession>A0A135I3S1</accession>
<dbReference type="EMBL" id="LNTY01000058">
    <property type="protein sequence ID" value="KXF80074.1"/>
    <property type="molecule type" value="Genomic_DNA"/>
</dbReference>
<comment type="caution">
    <text evidence="18">The sequence shown here is derived from an EMBL/GenBank/DDBJ whole genome shotgun (WGS) entry which is preliminary data.</text>
</comment>
<keyword evidence="13" id="KW-0547">Nucleotide-binding</keyword>
<dbReference type="InterPro" id="IPR005761">
    <property type="entry name" value="UDP-N-AcMur-Glu-dNH2Pim_ligase"/>
</dbReference>
<evidence type="ECO:0000256" key="12">
    <source>
        <dbReference type="ARBA" id="ARBA00081560"/>
    </source>
</evidence>
<dbReference type="GO" id="GO:0009252">
    <property type="term" value="P:peptidoglycan biosynthetic process"/>
    <property type="evidence" value="ECO:0007669"/>
    <property type="project" value="UniProtKB-UniRule"/>
</dbReference>
<evidence type="ECO:0000256" key="3">
    <source>
        <dbReference type="ARBA" id="ARBA00022960"/>
    </source>
</evidence>
<dbReference type="PANTHER" id="PTHR23135:SF4">
    <property type="entry name" value="UDP-N-ACETYLMURAMOYL-L-ALANYL-D-GLUTAMATE--2,6-DIAMINOPIMELATE LIGASE MURE HOMOLOG, CHLOROPLASTIC"/>
    <property type="match status" value="1"/>
</dbReference>
<dbReference type="Pfam" id="PF02875">
    <property type="entry name" value="Mur_ligase_C"/>
    <property type="match status" value="1"/>
</dbReference>
<evidence type="ECO:0000256" key="14">
    <source>
        <dbReference type="RuleBase" id="RU004135"/>
    </source>
</evidence>
<feature type="binding site" evidence="13">
    <location>
        <begin position="414"/>
        <end position="417"/>
    </location>
    <ligand>
        <name>meso-2,6-diaminopimelate</name>
        <dbReference type="ChEBI" id="CHEBI:57791"/>
    </ligand>
</feature>
<organism evidence="18 19">
    <name type="scientific">Enterovibrio coralii</name>
    <dbReference type="NCBI Taxonomy" id="294935"/>
    <lineage>
        <taxon>Bacteria</taxon>
        <taxon>Pseudomonadati</taxon>
        <taxon>Pseudomonadota</taxon>
        <taxon>Gammaproteobacteria</taxon>
        <taxon>Vibrionales</taxon>
        <taxon>Vibrionaceae</taxon>
        <taxon>Enterovibrio</taxon>
    </lineage>
</organism>
<dbReference type="GO" id="GO:0051301">
    <property type="term" value="P:cell division"/>
    <property type="evidence" value="ECO:0007669"/>
    <property type="project" value="UniProtKB-KW"/>
</dbReference>
<evidence type="ECO:0000313" key="19">
    <source>
        <dbReference type="Proteomes" id="UP000070529"/>
    </source>
</evidence>
<dbReference type="SUPFAM" id="SSF53244">
    <property type="entry name" value="MurD-like peptide ligases, peptide-binding domain"/>
    <property type="match status" value="1"/>
</dbReference>
<dbReference type="FunFam" id="3.90.190.20:FF:000006">
    <property type="entry name" value="UDP-N-acetylmuramoyl-L-alanyl-D-glutamate--2,6-diaminopimelate ligase"/>
    <property type="match status" value="1"/>
</dbReference>
<dbReference type="GO" id="GO:0005737">
    <property type="term" value="C:cytoplasm"/>
    <property type="evidence" value="ECO:0007669"/>
    <property type="project" value="UniProtKB-SubCell"/>
</dbReference>
<evidence type="ECO:0000256" key="9">
    <source>
        <dbReference type="ARBA" id="ARBA00072883"/>
    </source>
</evidence>
<comment type="cofactor">
    <cofactor evidence="13">
        <name>Mg(2+)</name>
        <dbReference type="ChEBI" id="CHEBI:18420"/>
    </cofactor>
</comment>
<dbReference type="InterPro" id="IPR013221">
    <property type="entry name" value="Mur_ligase_cen"/>
</dbReference>
<gene>
    <name evidence="13 18" type="primary">murE</name>
    <name evidence="18" type="ORF">ATN88_13710</name>
</gene>
<dbReference type="Proteomes" id="UP000070529">
    <property type="component" value="Unassembled WGS sequence"/>
</dbReference>
<feature type="domain" description="Mur ligase N-terminal catalytic" evidence="15">
    <location>
        <begin position="22"/>
        <end position="102"/>
    </location>
</feature>
<feature type="modified residue" description="N6-carboxylysine" evidence="13">
    <location>
        <position position="225"/>
    </location>
</feature>
<sequence length="495" mass="53515">MPITSLKNLLAPWYELEQDVVISGLTLDNRQLQSGDVFVAVQGHALDARKFIPAAIEAGAVAVIADDGDTQGQFDIEMRGNVPVISFPHLKSTLSELSARYYQLPSQAMTVIGVTGTNGKTTISQLVAQWIDLLGGKAAVMGTTGNGFLSALEPAPNTTGSALDIQAQLARFHSEDATHVAMEVSSHGLVQDRVKAVAFDAAIFTNLSRDHLDYHGTMEAYAEAKLRLFTHYGTSVSVINADDSVGAEWLRSMPEAIAVSMTESGVAFHPGRKLWLTKVEYATSGVSISFDSSWGASSFTAPLVGEFNVMNLLLSLTTLLGLGYEKTALMATASQLQAVIGRMEVFHHPDKPMMVVDYAHTPDALEKALLALRRHCESKLWCIFGCGGDRDTGKRPMMAEIAENLADQAILTDDNPRSESPQLIVEDMLKGMSNPDDAIVLHDRAEACRYAFENASKDDVILVAGKGHEDYQVLASGTIHYSDRETVQALLEGDV</sequence>
<dbReference type="GO" id="GO:0008360">
    <property type="term" value="P:regulation of cell shape"/>
    <property type="evidence" value="ECO:0007669"/>
    <property type="project" value="UniProtKB-KW"/>
</dbReference>
<comment type="caution">
    <text evidence="13">Lacks conserved residue(s) required for the propagation of feature annotation.</text>
</comment>
<dbReference type="Gene3D" id="3.90.190.20">
    <property type="entry name" value="Mur ligase, C-terminal domain"/>
    <property type="match status" value="1"/>
</dbReference>
<evidence type="ECO:0000256" key="13">
    <source>
        <dbReference type="HAMAP-Rule" id="MF_00208"/>
    </source>
</evidence>
<dbReference type="OrthoDB" id="9800958at2"/>
<feature type="binding site" evidence="13">
    <location>
        <position position="465"/>
    </location>
    <ligand>
        <name>meso-2,6-diaminopimelate</name>
        <dbReference type="ChEBI" id="CHEBI:57791"/>
    </ligand>
</feature>
<keyword evidence="5 13" id="KW-0131">Cell cycle</keyword>
<comment type="subcellular location">
    <subcellularLocation>
        <location evidence="13 14">Cytoplasm</location>
    </subcellularLocation>
</comment>
<evidence type="ECO:0000256" key="1">
    <source>
        <dbReference type="ARBA" id="ARBA00005898"/>
    </source>
</evidence>
<dbReference type="RefSeq" id="WP_067419716.1">
    <property type="nucleotide sequence ID" value="NZ_LNTY01000058.1"/>
</dbReference>
<evidence type="ECO:0000256" key="5">
    <source>
        <dbReference type="ARBA" id="ARBA00023306"/>
    </source>
</evidence>
<dbReference type="InterPro" id="IPR036615">
    <property type="entry name" value="Mur_ligase_C_dom_sf"/>
</dbReference>
<dbReference type="GO" id="GO:0071555">
    <property type="term" value="P:cell wall organization"/>
    <property type="evidence" value="ECO:0007669"/>
    <property type="project" value="UniProtKB-KW"/>
</dbReference>
<dbReference type="InterPro" id="IPR036565">
    <property type="entry name" value="Mur-like_cat_sf"/>
</dbReference>
<keyword evidence="13" id="KW-0067">ATP-binding</keyword>
<dbReference type="NCBIfam" id="NF001124">
    <property type="entry name" value="PRK00139.1-2"/>
    <property type="match status" value="1"/>
</dbReference>
<name>A0A135I3S1_9GAMM</name>
<keyword evidence="6 13" id="KW-0961">Cell wall biogenesis/degradation</keyword>
<evidence type="ECO:0000256" key="11">
    <source>
        <dbReference type="ARBA" id="ARBA00076158"/>
    </source>
</evidence>
<dbReference type="Pfam" id="PF01225">
    <property type="entry name" value="Mur_ligase"/>
    <property type="match status" value="1"/>
</dbReference>
<evidence type="ECO:0000256" key="8">
    <source>
        <dbReference type="ARBA" id="ARBA00066633"/>
    </source>
</evidence>
<feature type="binding site" evidence="13">
    <location>
        <begin position="158"/>
        <end position="159"/>
    </location>
    <ligand>
        <name>UDP-N-acetyl-alpha-D-muramoyl-L-alanyl-D-glutamate</name>
        <dbReference type="ChEBI" id="CHEBI:83900"/>
    </ligand>
</feature>
<feature type="binding site" evidence="13">
    <location>
        <position position="185"/>
    </location>
    <ligand>
        <name>UDP-N-acetyl-alpha-D-muramoyl-L-alanyl-D-glutamate</name>
        <dbReference type="ChEBI" id="CHEBI:83900"/>
    </ligand>
</feature>
<evidence type="ECO:0000256" key="7">
    <source>
        <dbReference type="ARBA" id="ARBA00050251"/>
    </source>
</evidence>
<dbReference type="InterPro" id="IPR000713">
    <property type="entry name" value="Mur_ligase_N"/>
</dbReference>
<keyword evidence="3 13" id="KW-0133">Cell shape</keyword>
<feature type="binding site" evidence="13">
    <location>
        <position position="193"/>
    </location>
    <ligand>
        <name>UDP-N-acetyl-alpha-D-muramoyl-L-alanyl-D-glutamate</name>
        <dbReference type="ChEBI" id="CHEBI:83900"/>
    </ligand>
</feature>
<comment type="pathway">
    <text evidence="13 14">Cell wall biogenesis; peptidoglycan biosynthesis.</text>
</comment>
<dbReference type="STRING" id="294935.ATN88_13710"/>
<dbReference type="NCBIfam" id="NF001123">
    <property type="entry name" value="PRK00139.1-1"/>
    <property type="match status" value="1"/>
</dbReference>
<protein>
    <recommendedName>
        <fullName evidence="9 13">UDP-N-acetylmuramoyl-L-alanyl-D-glutamate--2,6-diaminopimelate ligase</fullName>
        <ecNumber evidence="8 13">6.3.2.13</ecNumber>
    </recommendedName>
    <alternativeName>
        <fullName evidence="10 13">Meso-A2pm-adding enzyme</fullName>
    </alternativeName>
    <alternativeName>
        <fullName evidence="11 13">Meso-diaminopimelate-adding enzyme</fullName>
    </alternativeName>
    <alternativeName>
        <fullName evidence="12 13">UDP-MurNAc-L-Ala-D-Glu:meso-diaminopimelate ligase</fullName>
    </alternativeName>
    <alternativeName>
        <fullName evidence="13">UDP-MurNAc-tripeptide synthetase</fullName>
    </alternativeName>
    <alternativeName>
        <fullName evidence="13">UDP-N-acetylmuramyl-tripeptide synthetase</fullName>
    </alternativeName>
</protein>
<evidence type="ECO:0000256" key="10">
    <source>
        <dbReference type="ARBA" id="ARBA00075482"/>
    </source>
</evidence>
<feature type="binding site" evidence="13">
    <location>
        <position position="27"/>
    </location>
    <ligand>
        <name>UDP-N-acetyl-alpha-D-muramoyl-L-alanyl-D-glutamate</name>
        <dbReference type="ChEBI" id="CHEBI:83900"/>
    </ligand>
</feature>
<evidence type="ECO:0000256" key="4">
    <source>
        <dbReference type="ARBA" id="ARBA00022984"/>
    </source>
</evidence>
<dbReference type="GO" id="GO:0000287">
    <property type="term" value="F:magnesium ion binding"/>
    <property type="evidence" value="ECO:0007669"/>
    <property type="project" value="UniProtKB-UniRule"/>
</dbReference>
<comment type="PTM">
    <text evidence="13">Carboxylation is probably crucial for Mg(2+) binding and, consequently, for the gamma-phosphate positioning of ATP.</text>
</comment>
<feature type="short sequence motif" description="Meso-diaminopimelate recognition motif" evidence="13">
    <location>
        <begin position="414"/>
        <end position="417"/>
    </location>
</feature>
<dbReference type="HAMAP" id="MF_00208">
    <property type="entry name" value="MurE"/>
    <property type="match status" value="1"/>
</dbReference>
<evidence type="ECO:0000313" key="18">
    <source>
        <dbReference type="EMBL" id="KXF80074.1"/>
    </source>
</evidence>
<dbReference type="PANTHER" id="PTHR23135">
    <property type="entry name" value="MUR LIGASE FAMILY MEMBER"/>
    <property type="match status" value="1"/>
</dbReference>
<evidence type="ECO:0000259" key="17">
    <source>
        <dbReference type="Pfam" id="PF08245"/>
    </source>
</evidence>
<feature type="binding site" evidence="13">
    <location>
        <position position="157"/>
    </location>
    <ligand>
        <name>UDP-N-acetyl-alpha-D-muramoyl-L-alanyl-D-glutamate</name>
        <dbReference type="ChEBI" id="CHEBI:83900"/>
    </ligand>
</feature>
<keyword evidence="13 18" id="KW-0436">Ligase</keyword>
<dbReference type="Gene3D" id="3.40.1190.10">
    <property type="entry name" value="Mur-like, catalytic domain"/>
    <property type="match status" value="1"/>
</dbReference>
<feature type="binding site" evidence="13">
    <location>
        <position position="469"/>
    </location>
    <ligand>
        <name>meso-2,6-diaminopimelate</name>
        <dbReference type="ChEBI" id="CHEBI:57791"/>
    </ligand>
</feature>
<keyword evidence="2 13" id="KW-0132">Cell division</keyword>
<dbReference type="NCBIfam" id="NF001126">
    <property type="entry name" value="PRK00139.1-4"/>
    <property type="match status" value="1"/>
</dbReference>
<dbReference type="Pfam" id="PF08245">
    <property type="entry name" value="Mur_ligase_M"/>
    <property type="match status" value="1"/>
</dbReference>
<keyword evidence="13" id="KW-0460">Magnesium</keyword>
<dbReference type="EC" id="6.3.2.13" evidence="8 13"/>
<dbReference type="NCBIfam" id="TIGR01085">
    <property type="entry name" value="murE"/>
    <property type="match status" value="1"/>
</dbReference>
<proteinExistence type="inferred from homology"/>
<feature type="binding site" evidence="13">
    <location>
        <begin position="116"/>
        <end position="122"/>
    </location>
    <ligand>
        <name>ATP</name>
        <dbReference type="ChEBI" id="CHEBI:30616"/>
    </ligand>
</feature>
<comment type="similarity">
    <text evidence="1 13">Belongs to the MurCDEF family. MurE subfamily.</text>
</comment>
<evidence type="ECO:0000259" key="16">
    <source>
        <dbReference type="Pfam" id="PF02875"/>
    </source>
</evidence>
<dbReference type="SUPFAM" id="SSF53623">
    <property type="entry name" value="MurD-like peptide ligases, catalytic domain"/>
    <property type="match status" value="1"/>
</dbReference>
<keyword evidence="19" id="KW-1185">Reference proteome</keyword>
<dbReference type="GO" id="GO:0005524">
    <property type="term" value="F:ATP binding"/>
    <property type="evidence" value="ECO:0007669"/>
    <property type="project" value="UniProtKB-UniRule"/>
</dbReference>
<dbReference type="InterPro" id="IPR004101">
    <property type="entry name" value="Mur_ligase_C"/>
</dbReference>
<dbReference type="GO" id="GO:0008765">
    <property type="term" value="F:UDP-N-acetylmuramoylalanyl-D-glutamate-2,6-diaminopimelate ligase activity"/>
    <property type="evidence" value="ECO:0007669"/>
    <property type="project" value="UniProtKB-UniRule"/>
</dbReference>
<dbReference type="InterPro" id="IPR035911">
    <property type="entry name" value="MurE/MurF_N"/>
</dbReference>
<evidence type="ECO:0000256" key="6">
    <source>
        <dbReference type="ARBA" id="ARBA00023316"/>
    </source>
</evidence>
<feature type="domain" description="Mur ligase central" evidence="17">
    <location>
        <begin position="114"/>
        <end position="317"/>
    </location>
</feature>
<comment type="function">
    <text evidence="13">Catalyzes the addition of meso-diaminopimelic acid to the nucleotide precursor UDP-N-acetylmuramoyl-L-alanyl-D-glutamate (UMAG) in the biosynthesis of bacterial cell-wall peptidoglycan.</text>
</comment>
<dbReference type="AlphaFoldDB" id="A0A135I3S1"/>
<feature type="binding site" evidence="13">
    <location>
        <position position="191"/>
    </location>
    <ligand>
        <name>UDP-N-acetyl-alpha-D-muramoyl-L-alanyl-D-glutamate</name>
        <dbReference type="ChEBI" id="CHEBI:83900"/>
    </ligand>
</feature>